<dbReference type="EMBL" id="DS548363">
    <property type="protein sequence ID" value="EDR28829.1"/>
    <property type="molecule type" value="Genomic_DNA"/>
</dbReference>
<name>B0E9G7_ENTDS</name>
<protein>
    <submittedName>
        <fullName evidence="8">Uncharacterized protein</fullName>
    </submittedName>
</protein>
<evidence type="ECO:0000313" key="2">
    <source>
        <dbReference type="EMBL" id="EDR23599.1"/>
    </source>
</evidence>
<dbReference type="KEGG" id="edi:EDI_214240"/>
<dbReference type="EMBL" id="DS549691">
    <property type="protein sequence ID" value="EDR25050.1"/>
    <property type="molecule type" value="Genomic_DNA"/>
</dbReference>
<dbReference type="GeneID" id="5883707"/>
<dbReference type="VEuPathDB" id="AmoebaDB:EDI_106910"/>
<dbReference type="VEuPathDB" id="AmoebaDB:EDI_121170"/>
<evidence type="ECO:0000313" key="6">
    <source>
        <dbReference type="EMBL" id="EDR27370.1"/>
    </source>
</evidence>
<dbReference type="VEuPathDB" id="AmoebaDB:EDI_284490"/>
<evidence type="ECO:0000256" key="1">
    <source>
        <dbReference type="SAM" id="Phobius"/>
    </source>
</evidence>
<sequence>MTIHLTILSCLLLFYHVYYYSCFSTFYFLQGNSKSGRVVQGVRFRYGSLRRRGFKPHLLHLLIVYSYYTSTYTILYYTLITYTLYLILYTLYLISYTLYFILYIFSICFIL</sequence>
<dbReference type="GeneID" id="5884547"/>
<dbReference type="KEGG" id="edi:EDI_121170"/>
<dbReference type="RefSeq" id="XP_001738615.1">
    <property type="nucleotide sequence ID" value="XM_001738563.1"/>
</dbReference>
<evidence type="ECO:0000313" key="7">
    <source>
        <dbReference type="EMBL" id="EDR28586.1"/>
    </source>
</evidence>
<keyword evidence="1" id="KW-0812">Transmembrane</keyword>
<keyword evidence="1" id="KW-0472">Membrane</keyword>
<evidence type="ECO:0000313" key="8">
    <source>
        <dbReference type="EMBL" id="EDR28829.1"/>
    </source>
</evidence>
<proteinExistence type="predicted"/>
<feature type="transmembrane region" description="Helical" evidence="1">
    <location>
        <begin position="6"/>
        <end position="29"/>
    </location>
</feature>
<dbReference type="VEuPathDB" id="AmoebaDB:EDI_267340"/>
<dbReference type="GeneID" id="5885157"/>
<reference evidence="9" key="1">
    <citation type="submission" date="2007-12" db="EMBL/GenBank/DDBJ databases">
        <title>Annotation of Entamoeba dispar SAW760.</title>
        <authorList>
            <person name="Lorenzi H."/>
            <person name="Inman J."/>
            <person name="Schobel S."/>
            <person name="Amedeo P."/>
            <person name="Caler E."/>
        </authorList>
    </citation>
    <scope>NUCLEOTIDE SEQUENCE [LARGE SCALE GENOMIC DNA]</scope>
    <source>
        <strain evidence="9">ATCC PRA-260 / SAW760</strain>
    </source>
</reference>
<dbReference type="GeneID" id="5881384"/>
<feature type="transmembrane region" description="Helical" evidence="1">
    <location>
        <begin position="58"/>
        <end position="80"/>
    </location>
</feature>
<dbReference type="RefSeq" id="XP_001734994.1">
    <property type="nucleotide sequence ID" value="XM_001734942.1"/>
</dbReference>
<dbReference type="RefSeq" id="XP_001740005.1">
    <property type="nucleotide sequence ID" value="XM_001739953.1"/>
</dbReference>
<keyword evidence="1" id="KW-1133">Transmembrane helix</keyword>
<dbReference type="KEGG" id="edi:EDI_106910"/>
<evidence type="ECO:0000313" key="9">
    <source>
        <dbReference type="Proteomes" id="UP000008076"/>
    </source>
</evidence>
<dbReference type="GeneID" id="5883706"/>
<dbReference type="EMBL" id="DS548430">
    <property type="protein sequence ID" value="EDR28586.1"/>
    <property type="molecule type" value="Genomic_DNA"/>
</dbReference>
<dbReference type="RefSeq" id="XP_001735228.1">
    <property type="nucleotide sequence ID" value="XM_001735176.1"/>
</dbReference>
<dbReference type="EMBL" id="DS550013">
    <property type="protein sequence ID" value="EDR24209.1"/>
    <property type="molecule type" value="Genomic_DNA"/>
</dbReference>
<gene>
    <name evidence="2" type="ORF">EDI_106910</name>
    <name evidence="4" type="ORF">EDI_121170</name>
    <name evidence="8" type="ORF">EDI_210100</name>
    <name evidence="7" type="ORF">EDI_214240</name>
    <name evidence="6" type="ORF">EDI_267340</name>
    <name evidence="3" type="ORF">EDI_284490</name>
    <name evidence="5" type="ORF">EDI_300870</name>
</gene>
<evidence type="ECO:0000313" key="5">
    <source>
        <dbReference type="EMBL" id="EDR25050.1"/>
    </source>
</evidence>
<dbReference type="RefSeq" id="XP_001739411.1">
    <property type="nucleotide sequence ID" value="XM_001739359.1"/>
</dbReference>
<dbReference type="GeneID" id="5880168"/>
<dbReference type="KEGG" id="edi:EDI_284490"/>
<dbReference type="GeneID" id="5879925"/>
<reference evidence="8" key="2">
    <citation type="submission" date="2007-12" db="EMBL/GenBank/DDBJ databases">
        <authorList>
            <person name="Lorenzi H."/>
            <person name="Inman J."/>
            <person name="Schobel S."/>
            <person name="Amedeo P."/>
            <person name="Caler E."/>
        </authorList>
    </citation>
    <scope>NUCLEOTIDE SEQUENCE</scope>
    <source>
        <strain evidence="8">SAW760</strain>
    </source>
</reference>
<dbReference type="KEGG" id="edi:EDI_300870"/>
<dbReference type="RefSeq" id="XP_001738616.1">
    <property type="nucleotide sequence ID" value="XM_001738564.1"/>
</dbReference>
<feature type="transmembrane region" description="Helical" evidence="1">
    <location>
        <begin position="86"/>
        <end position="110"/>
    </location>
</feature>
<organism evidence="9">
    <name type="scientific">Entamoeba dispar (strain ATCC PRA-260 / SAW760)</name>
    <dbReference type="NCBI Taxonomy" id="370354"/>
    <lineage>
        <taxon>Eukaryota</taxon>
        <taxon>Amoebozoa</taxon>
        <taxon>Evosea</taxon>
        <taxon>Archamoebae</taxon>
        <taxon>Mastigamoebida</taxon>
        <taxon>Entamoebidae</taxon>
        <taxon>Entamoeba</taxon>
    </lineage>
</organism>
<dbReference type="RefSeq" id="XP_001736387.1">
    <property type="nucleotide sequence ID" value="XM_001736335.1"/>
</dbReference>
<evidence type="ECO:0000313" key="4">
    <source>
        <dbReference type="EMBL" id="EDR25049.1"/>
    </source>
</evidence>
<dbReference type="VEuPathDB" id="AmoebaDB:EDI_300870"/>
<dbReference type="VEuPathDB" id="AmoebaDB:EDI_210100"/>
<dbReference type="Proteomes" id="UP000008076">
    <property type="component" value="Unassembled WGS sequence"/>
</dbReference>
<keyword evidence="9" id="KW-1185">Reference proteome</keyword>
<dbReference type="AlphaFoldDB" id="B0E9G7"/>
<dbReference type="KEGG" id="edi:EDI_210100"/>
<accession>B0E9G7</accession>
<dbReference type="EMBL" id="DS549693">
    <property type="protein sequence ID" value="EDR25049.1"/>
    <property type="molecule type" value="Genomic_DNA"/>
</dbReference>
<evidence type="ECO:0000313" key="3">
    <source>
        <dbReference type="EMBL" id="EDR24209.1"/>
    </source>
</evidence>
<dbReference type="KEGG" id="edi:EDI_267340"/>
<dbReference type="EMBL" id="DS550248">
    <property type="protein sequence ID" value="EDR23599.1"/>
    <property type="molecule type" value="Genomic_DNA"/>
</dbReference>
<dbReference type="EMBL" id="DS548812">
    <property type="protein sequence ID" value="EDR27370.1"/>
    <property type="molecule type" value="Genomic_DNA"/>
</dbReference>
<dbReference type="VEuPathDB" id="AmoebaDB:EDI_214240"/>